<dbReference type="PANTHER" id="PTHR47163:SF2">
    <property type="entry name" value="SI:DKEY-17M8.2"/>
    <property type="match status" value="1"/>
</dbReference>
<reference evidence="2 3" key="2">
    <citation type="submission" date="2014-03" db="EMBL/GenBank/DDBJ databases">
        <title>The Genome Sequence of Anncaliia algerae insect isolate PRA339.</title>
        <authorList>
            <consortium name="The Broad Institute Genome Sequencing Platform"/>
            <consortium name="The Broad Institute Genome Sequencing Center for Infectious Disease"/>
            <person name="Cuomo C."/>
            <person name="Becnel J."/>
            <person name="Sanscrainte N."/>
            <person name="Walker B."/>
            <person name="Young S.K."/>
            <person name="Zeng Q."/>
            <person name="Gargeya S."/>
            <person name="Fitzgerald M."/>
            <person name="Haas B."/>
            <person name="Abouelleil A."/>
            <person name="Alvarado L."/>
            <person name="Arachchi H.M."/>
            <person name="Berlin A.M."/>
            <person name="Chapman S.B."/>
            <person name="Dewar J."/>
            <person name="Goldberg J."/>
            <person name="Griggs A."/>
            <person name="Gujja S."/>
            <person name="Hansen M."/>
            <person name="Howarth C."/>
            <person name="Imamovic A."/>
            <person name="Larimer J."/>
            <person name="McCowan C."/>
            <person name="Murphy C."/>
            <person name="Neiman D."/>
            <person name="Pearson M."/>
            <person name="Priest M."/>
            <person name="Roberts A."/>
            <person name="Saif S."/>
            <person name="Shea T."/>
            <person name="Sisk P."/>
            <person name="Sykes S."/>
            <person name="Wortman J."/>
            <person name="Nusbaum C."/>
            <person name="Birren B."/>
        </authorList>
    </citation>
    <scope>NUCLEOTIDE SEQUENCE [LARGE SCALE GENOMIC DNA]</scope>
    <source>
        <strain evidence="2 3">PRA339</strain>
    </source>
</reference>
<dbReference type="InterPro" id="IPR053164">
    <property type="entry name" value="IS1016-like_transposase"/>
</dbReference>
<keyword evidence="3" id="KW-1185">Reference proteome</keyword>
<sequence>LLPIICTQVANNSVIWTDEHRSYSNLRNYNFTHGTVCHKFEFVDNLNGVNTQAVESFNNCLKLEIKRRKGILTNNREIFLKEFLFLFNNKGNLLEAVLNLIKIN</sequence>
<accession>A0A059F0Z3</accession>
<dbReference type="Pfam" id="PF12762">
    <property type="entry name" value="DDE_Tnp_IS1595"/>
    <property type="match status" value="1"/>
</dbReference>
<dbReference type="VEuPathDB" id="MicrosporidiaDB:H312_01613"/>
<evidence type="ECO:0000259" key="1">
    <source>
        <dbReference type="Pfam" id="PF12762"/>
    </source>
</evidence>
<dbReference type="Proteomes" id="UP000030655">
    <property type="component" value="Unassembled WGS sequence"/>
</dbReference>
<dbReference type="InterPro" id="IPR024445">
    <property type="entry name" value="Tnp_ISXO2-like"/>
</dbReference>
<proteinExistence type="predicted"/>
<organism evidence="2 3">
    <name type="scientific">Anncaliia algerae PRA339</name>
    <dbReference type="NCBI Taxonomy" id="1288291"/>
    <lineage>
        <taxon>Eukaryota</taxon>
        <taxon>Fungi</taxon>
        <taxon>Fungi incertae sedis</taxon>
        <taxon>Microsporidia</taxon>
        <taxon>Tubulinosematoidea</taxon>
        <taxon>Tubulinosematidae</taxon>
        <taxon>Anncaliia</taxon>
    </lineage>
</organism>
<dbReference type="PANTHER" id="PTHR47163">
    <property type="entry name" value="DDE_TNP_IS1595 DOMAIN-CONTAINING PROTEIN"/>
    <property type="match status" value="1"/>
</dbReference>
<name>A0A059F0Z3_9MICR</name>
<dbReference type="HOGENOM" id="CLU_044348_8_1_1"/>
<reference evidence="3" key="1">
    <citation type="submission" date="2013-02" db="EMBL/GenBank/DDBJ databases">
        <authorList>
            <consortium name="The Broad Institute Genome Sequencing Platform"/>
            <person name="Cuomo C."/>
            <person name="Becnel J."/>
            <person name="Sanscrainte N."/>
            <person name="Walker B."/>
            <person name="Young S.K."/>
            <person name="Zeng Q."/>
            <person name="Gargeya S."/>
            <person name="Fitzgerald M."/>
            <person name="Haas B."/>
            <person name="Abouelleil A."/>
            <person name="Alvarado L."/>
            <person name="Arachchi H.M."/>
            <person name="Berlin A.M."/>
            <person name="Chapman S.B."/>
            <person name="Dewar J."/>
            <person name="Goldberg J."/>
            <person name="Griggs A."/>
            <person name="Gujja S."/>
            <person name="Hansen M."/>
            <person name="Howarth C."/>
            <person name="Imamovic A."/>
            <person name="Larimer J."/>
            <person name="McCowan C."/>
            <person name="Murphy C."/>
            <person name="Neiman D."/>
            <person name="Pearson M."/>
            <person name="Priest M."/>
            <person name="Roberts A."/>
            <person name="Saif S."/>
            <person name="Shea T."/>
            <person name="Sisk P."/>
            <person name="Sykes S."/>
            <person name="Wortman J."/>
            <person name="Nusbaum C."/>
            <person name="Birren B."/>
        </authorList>
    </citation>
    <scope>NUCLEOTIDE SEQUENCE [LARGE SCALE GENOMIC DNA]</scope>
    <source>
        <strain evidence="3">PRA339</strain>
    </source>
</reference>
<feature type="non-terminal residue" evidence="2">
    <location>
        <position position="1"/>
    </location>
</feature>
<evidence type="ECO:0000313" key="3">
    <source>
        <dbReference type="Proteomes" id="UP000030655"/>
    </source>
</evidence>
<feature type="domain" description="ISXO2-like transposase" evidence="1">
    <location>
        <begin position="3"/>
        <end position="88"/>
    </location>
</feature>
<dbReference type="AlphaFoldDB" id="A0A059F0Z3"/>
<dbReference type="OrthoDB" id="10052789at2759"/>
<gene>
    <name evidence="2" type="ORF">H312_01613</name>
</gene>
<dbReference type="EMBL" id="KK365155">
    <property type="protein sequence ID" value="KCZ80958.1"/>
    <property type="molecule type" value="Genomic_DNA"/>
</dbReference>
<evidence type="ECO:0000313" key="2">
    <source>
        <dbReference type="EMBL" id="KCZ80958.1"/>
    </source>
</evidence>
<protein>
    <recommendedName>
        <fullName evidence="1">ISXO2-like transposase domain-containing protein</fullName>
    </recommendedName>
</protein>